<proteinExistence type="predicted"/>
<evidence type="ECO:0000256" key="1">
    <source>
        <dbReference type="ARBA" id="ARBA00004123"/>
    </source>
</evidence>
<organism evidence="11 12">
    <name type="scientific">Ooceraea biroi</name>
    <name type="common">Clonal raider ant</name>
    <name type="synonym">Cerapachys biroi</name>
    <dbReference type="NCBI Taxonomy" id="2015173"/>
    <lineage>
        <taxon>Eukaryota</taxon>
        <taxon>Metazoa</taxon>
        <taxon>Ecdysozoa</taxon>
        <taxon>Arthropoda</taxon>
        <taxon>Hexapoda</taxon>
        <taxon>Insecta</taxon>
        <taxon>Pterygota</taxon>
        <taxon>Neoptera</taxon>
        <taxon>Endopterygota</taxon>
        <taxon>Hymenoptera</taxon>
        <taxon>Apocrita</taxon>
        <taxon>Aculeata</taxon>
        <taxon>Formicoidea</taxon>
        <taxon>Formicidae</taxon>
        <taxon>Dorylinae</taxon>
        <taxon>Ooceraea</taxon>
    </lineage>
</organism>
<evidence type="ECO:0000313" key="11">
    <source>
        <dbReference type="EMBL" id="RLU25582.1"/>
    </source>
</evidence>
<dbReference type="InterPro" id="IPR001965">
    <property type="entry name" value="Znf_PHD"/>
</dbReference>
<feature type="compositionally biased region" description="Basic and acidic residues" evidence="9">
    <location>
        <begin position="702"/>
        <end position="714"/>
    </location>
</feature>
<evidence type="ECO:0000256" key="2">
    <source>
        <dbReference type="ARBA" id="ARBA00022723"/>
    </source>
</evidence>
<dbReference type="AlphaFoldDB" id="A0A3L8DZ59"/>
<evidence type="ECO:0000256" key="4">
    <source>
        <dbReference type="ARBA" id="ARBA00022833"/>
    </source>
</evidence>
<feature type="region of interest" description="Disordered" evidence="9">
    <location>
        <begin position="185"/>
        <end position="541"/>
    </location>
</feature>
<gene>
    <name evidence="11" type="ORF">DMN91_001739</name>
</gene>
<dbReference type="EMBL" id="QOIP01000002">
    <property type="protein sequence ID" value="RLU25582.1"/>
    <property type="molecule type" value="Genomic_DNA"/>
</dbReference>
<evidence type="ECO:0000256" key="8">
    <source>
        <dbReference type="PROSITE-ProRule" id="PRU00146"/>
    </source>
</evidence>
<feature type="compositionally biased region" description="Basic and acidic residues" evidence="9">
    <location>
        <begin position="345"/>
        <end position="363"/>
    </location>
</feature>
<dbReference type="PANTHER" id="PTHR46452:SF1">
    <property type="entry name" value="TRANSCRIPTION INITIATION FACTOR TFIID SUBUNIT 3"/>
    <property type="match status" value="1"/>
</dbReference>
<feature type="domain" description="PHD-type" evidence="10">
    <location>
        <begin position="888"/>
        <end position="938"/>
    </location>
</feature>
<keyword evidence="2" id="KW-0479">Metal-binding</keyword>
<feature type="compositionally biased region" description="Basic and acidic residues" evidence="9">
    <location>
        <begin position="819"/>
        <end position="830"/>
    </location>
</feature>
<evidence type="ECO:0000256" key="5">
    <source>
        <dbReference type="ARBA" id="ARBA00023015"/>
    </source>
</evidence>
<evidence type="ECO:0000259" key="10">
    <source>
        <dbReference type="PROSITE" id="PS50016"/>
    </source>
</evidence>
<dbReference type="InterPro" id="IPR011011">
    <property type="entry name" value="Znf_FYVE_PHD"/>
</dbReference>
<accession>A0A3L8DZ59</accession>
<keyword evidence="7" id="KW-0539">Nucleus</keyword>
<keyword evidence="4" id="KW-0862">Zinc</keyword>
<feature type="compositionally biased region" description="Basic residues" evidence="9">
    <location>
        <begin position="715"/>
        <end position="735"/>
    </location>
</feature>
<feature type="region of interest" description="Disordered" evidence="9">
    <location>
        <begin position="688"/>
        <end position="882"/>
    </location>
</feature>
<evidence type="ECO:0000313" key="12">
    <source>
        <dbReference type="Proteomes" id="UP000279307"/>
    </source>
</evidence>
<evidence type="ECO:0000256" key="3">
    <source>
        <dbReference type="ARBA" id="ARBA00022771"/>
    </source>
</evidence>
<dbReference type="SMART" id="SM00249">
    <property type="entry name" value="PHD"/>
    <property type="match status" value="1"/>
</dbReference>
<dbReference type="GO" id="GO:0008270">
    <property type="term" value="F:zinc ion binding"/>
    <property type="evidence" value="ECO:0007669"/>
    <property type="project" value="UniProtKB-KW"/>
</dbReference>
<dbReference type="CDD" id="cd15522">
    <property type="entry name" value="PHD_TAF3"/>
    <property type="match status" value="1"/>
</dbReference>
<comment type="caution">
    <text evidence="11">The sequence shown here is derived from an EMBL/GenBank/DDBJ whole genome shotgun (WGS) entry which is preliminary data.</text>
</comment>
<feature type="compositionally biased region" description="Low complexity" evidence="9">
    <location>
        <begin position="117"/>
        <end position="138"/>
    </location>
</feature>
<dbReference type="GO" id="GO:0045944">
    <property type="term" value="P:positive regulation of transcription by RNA polymerase II"/>
    <property type="evidence" value="ECO:0007669"/>
    <property type="project" value="TreeGrafter"/>
</dbReference>
<feature type="compositionally biased region" description="Basic and acidic residues" evidence="9">
    <location>
        <begin position="736"/>
        <end position="784"/>
    </location>
</feature>
<dbReference type="Gene3D" id="3.30.40.10">
    <property type="entry name" value="Zinc/RING finger domain, C3HC4 (zinc finger)"/>
    <property type="match status" value="1"/>
</dbReference>
<feature type="compositionally biased region" description="Basic and acidic residues" evidence="9">
    <location>
        <begin position="105"/>
        <end position="114"/>
    </location>
</feature>
<sequence>MVDLMQEYFLRIARVTHQYAEVLGRTDANLDDVGLAFQHMNIDIQELIEYVKNVDSVPCVVQVPQFPVRRENHLNFLKPGSREVVTRPVHVHEHLPAMYPDTEEEYVRAEDKNESLVNGTTDVTSSSGTSSSNSNNTSPHRTSPQVVFKRPGDPVSFESPIVKRAKVLEEGRPLREISSVMMTTSGFLSPAREGKLPEARTPHQVRSDSPQPSSYPMVPPELKSDKKPKKVVRKNPEDRKLDKENKKKKGAKELFKPDKIDESKIKKLVGMKELAKLKPLKPGGGKTQSTTLQELTGSRPSTPKIASPKTASPKALAGSPKAPKAAQPKAKADKVIDLTDSSPVADKKEETVDKLPSEPDKQKLNIFKKISKPREEKDKDKETLEPQRYKDLALDSRENSPELIIDIENTEKHASHRNDADAKGGREEKRTPDVHAQPDGDLADVQSPSSDVYMFDDADISPPGTPSTPKTPELSVPTVAEQKRKKKEKSGKKKEPKVKNAKQCVSPKKTKLANDTAELDILDRPKTPQAPEPPLPREPILPPTLPFPFFPSFPSAPGLIPHPLFHPRFPLPLGRGGAGPHPAMPNVALPPRFLNPPVKPEEFTLPKVKSVEREKQPLVPAASVELTASSIPVENEKVDKEKVDNKLTKVFKPNKELTFMSKVPERMPPAGVAPPIMSAPVAPITLATPTVPAAQMPPAKNPKAEKTEKNDMKSKEHKKEKKDKLKKKKDKKEKHKEKGEKVKEKKEKADKREKLEKLKEKKEKKEKKKEKDSNKKNMKEDKNPETLPKITLKLGTASPRPATPENAPMKKITIKPLVKKPDEEAKREPSPELAKISALVTRPPKQKSAKVKAEPVPKKEDAKEDKENGRNMLPTTPTTTVDRGGRQVWICPACGSQDDGSPMIGCDDCDAWYHWVCVGMQVPPADDEDWYCRFCIAKKQELLHDKKKKKRKKKVKVTA</sequence>
<dbReference type="InterPro" id="IPR019786">
    <property type="entry name" value="Zinc_finger_PHD-type_CS"/>
</dbReference>
<feature type="compositionally biased region" description="Basic residues" evidence="9">
    <location>
        <begin position="483"/>
        <end position="500"/>
    </location>
</feature>
<dbReference type="GO" id="GO:0046982">
    <property type="term" value="F:protein heterodimerization activity"/>
    <property type="evidence" value="ECO:0007669"/>
    <property type="project" value="InterPro"/>
</dbReference>
<dbReference type="GO" id="GO:0002039">
    <property type="term" value="F:p53 binding"/>
    <property type="evidence" value="ECO:0007669"/>
    <property type="project" value="TreeGrafter"/>
</dbReference>
<keyword evidence="5" id="KW-0805">Transcription regulation</keyword>
<dbReference type="GO" id="GO:0005669">
    <property type="term" value="C:transcription factor TFIID complex"/>
    <property type="evidence" value="ECO:0007669"/>
    <property type="project" value="TreeGrafter"/>
</dbReference>
<reference evidence="11 12" key="1">
    <citation type="journal article" date="2018" name="Genome Res.">
        <title>The genomic architecture and molecular evolution of ant odorant receptors.</title>
        <authorList>
            <person name="McKenzie S.K."/>
            <person name="Kronauer D.J.C."/>
        </authorList>
    </citation>
    <scope>NUCLEOTIDE SEQUENCE [LARGE SCALE GENOMIC DNA]</scope>
    <source>
        <strain evidence="11">Clonal line C1</strain>
    </source>
</reference>
<dbReference type="PANTHER" id="PTHR46452">
    <property type="entry name" value="TRANSCRIPTION INITIATION FACTOR TFIID SUBUNIT 3"/>
    <property type="match status" value="1"/>
</dbReference>
<keyword evidence="6" id="KW-0804">Transcription</keyword>
<dbReference type="InterPro" id="IPR006565">
    <property type="entry name" value="BTP"/>
</dbReference>
<feature type="compositionally biased region" description="Basic and acidic residues" evidence="9">
    <location>
        <begin position="192"/>
        <end position="201"/>
    </location>
</feature>
<dbReference type="InterPro" id="IPR013083">
    <property type="entry name" value="Znf_RING/FYVE/PHD"/>
</dbReference>
<evidence type="ECO:0000256" key="6">
    <source>
        <dbReference type="ARBA" id="ARBA00023163"/>
    </source>
</evidence>
<dbReference type="Proteomes" id="UP000279307">
    <property type="component" value="Chromosome 2"/>
</dbReference>
<dbReference type="Pfam" id="PF07524">
    <property type="entry name" value="Bromo_TP"/>
    <property type="match status" value="1"/>
</dbReference>
<comment type="subcellular location">
    <subcellularLocation>
        <location evidence="1">Nucleus</location>
    </subcellularLocation>
</comment>
<feature type="compositionally biased region" description="Low complexity" evidence="9">
    <location>
        <begin position="320"/>
        <end position="329"/>
    </location>
</feature>
<dbReference type="PROSITE" id="PS01359">
    <property type="entry name" value="ZF_PHD_1"/>
    <property type="match status" value="1"/>
</dbReference>
<dbReference type="SUPFAM" id="SSF57903">
    <property type="entry name" value="FYVE/PHD zinc finger"/>
    <property type="match status" value="1"/>
</dbReference>
<dbReference type="Pfam" id="PF00628">
    <property type="entry name" value="PHD"/>
    <property type="match status" value="1"/>
</dbReference>
<feature type="compositionally biased region" description="Basic and acidic residues" evidence="9">
    <location>
        <begin position="851"/>
        <end position="869"/>
    </location>
</feature>
<feature type="compositionally biased region" description="Basic and acidic residues" evidence="9">
    <location>
        <begin position="234"/>
        <end position="265"/>
    </location>
</feature>
<dbReference type="InterPro" id="IPR019787">
    <property type="entry name" value="Znf_PHD-finger"/>
</dbReference>
<feature type="compositionally biased region" description="Basic and acidic residues" evidence="9">
    <location>
        <begin position="372"/>
        <end position="400"/>
    </location>
</feature>
<feature type="compositionally biased region" description="Polar residues" evidence="9">
    <location>
        <begin position="287"/>
        <end position="301"/>
    </location>
</feature>
<protein>
    <recommendedName>
        <fullName evidence="10">PHD-type domain-containing protein</fullName>
    </recommendedName>
</protein>
<name>A0A3L8DZ59_OOCBI</name>
<feature type="region of interest" description="Disordered" evidence="9">
    <location>
        <begin position="101"/>
        <end position="155"/>
    </location>
</feature>
<dbReference type="PROSITE" id="PS50016">
    <property type="entry name" value="ZF_PHD_2"/>
    <property type="match status" value="1"/>
</dbReference>
<feature type="compositionally biased region" description="Basic and acidic residues" evidence="9">
    <location>
        <begin position="409"/>
        <end position="438"/>
    </location>
</feature>
<dbReference type="InterPro" id="IPR009072">
    <property type="entry name" value="Histone-fold"/>
</dbReference>
<keyword evidence="3 8" id="KW-0863">Zinc-finger</keyword>
<evidence type="ECO:0000256" key="9">
    <source>
        <dbReference type="SAM" id="MobiDB-lite"/>
    </source>
</evidence>
<dbReference type="Gene3D" id="1.10.20.10">
    <property type="entry name" value="Histone, subunit A"/>
    <property type="match status" value="1"/>
</dbReference>
<evidence type="ECO:0000256" key="7">
    <source>
        <dbReference type="ARBA" id="ARBA00023242"/>
    </source>
</evidence>
<feature type="compositionally biased region" description="Pro residues" evidence="9">
    <location>
        <begin position="528"/>
        <end position="541"/>
    </location>
</feature>
<dbReference type="OrthoDB" id="436852at2759"/>